<accession>A0ABQ4Y1B4</accession>
<feature type="domain" description="GAG-pre-integrase" evidence="1">
    <location>
        <begin position="255"/>
        <end position="307"/>
    </location>
</feature>
<dbReference type="Pfam" id="PF13976">
    <property type="entry name" value="gag_pre-integrs"/>
    <property type="match status" value="1"/>
</dbReference>
<keyword evidence="3" id="KW-1185">Reference proteome</keyword>
<reference evidence="2" key="2">
    <citation type="submission" date="2022-01" db="EMBL/GenBank/DDBJ databases">
        <authorList>
            <person name="Yamashiro T."/>
            <person name="Shiraishi A."/>
            <person name="Satake H."/>
            <person name="Nakayama K."/>
        </authorList>
    </citation>
    <scope>NUCLEOTIDE SEQUENCE</scope>
</reference>
<dbReference type="Proteomes" id="UP001151760">
    <property type="component" value="Unassembled WGS sequence"/>
</dbReference>
<reference evidence="2" key="1">
    <citation type="journal article" date="2022" name="Int. J. Mol. Sci.">
        <title>Draft Genome of Tanacetum Coccineum: Genomic Comparison of Closely Related Tanacetum-Family Plants.</title>
        <authorList>
            <person name="Yamashiro T."/>
            <person name="Shiraishi A."/>
            <person name="Nakayama K."/>
            <person name="Satake H."/>
        </authorList>
    </citation>
    <scope>NUCLEOTIDE SEQUENCE</scope>
</reference>
<evidence type="ECO:0000313" key="2">
    <source>
        <dbReference type="EMBL" id="GJS71488.1"/>
    </source>
</evidence>
<evidence type="ECO:0000313" key="3">
    <source>
        <dbReference type="Proteomes" id="UP001151760"/>
    </source>
</evidence>
<dbReference type="EMBL" id="BQNB010010010">
    <property type="protein sequence ID" value="GJS71488.1"/>
    <property type="molecule type" value="Genomic_DNA"/>
</dbReference>
<organism evidence="2 3">
    <name type="scientific">Tanacetum coccineum</name>
    <dbReference type="NCBI Taxonomy" id="301880"/>
    <lineage>
        <taxon>Eukaryota</taxon>
        <taxon>Viridiplantae</taxon>
        <taxon>Streptophyta</taxon>
        <taxon>Embryophyta</taxon>
        <taxon>Tracheophyta</taxon>
        <taxon>Spermatophyta</taxon>
        <taxon>Magnoliopsida</taxon>
        <taxon>eudicotyledons</taxon>
        <taxon>Gunneridae</taxon>
        <taxon>Pentapetalae</taxon>
        <taxon>asterids</taxon>
        <taxon>campanulids</taxon>
        <taxon>Asterales</taxon>
        <taxon>Asteraceae</taxon>
        <taxon>Asteroideae</taxon>
        <taxon>Anthemideae</taxon>
        <taxon>Anthemidinae</taxon>
        <taxon>Tanacetum</taxon>
    </lineage>
</organism>
<gene>
    <name evidence="2" type="ORF">Tco_0704329</name>
</gene>
<evidence type="ECO:0000259" key="1">
    <source>
        <dbReference type="Pfam" id="PF13976"/>
    </source>
</evidence>
<name>A0ABQ4Y1B4_9ASTR</name>
<sequence>MLTKPQVFYDDTHKQALGYQNPFYLKKALRIKSTLYDGSVISSQHVASPVIDDEEDSNLKNSGKRFVPQQELSNEQAFWLQNSHPNTDQSCEYHKLDAEVEYPKLVTYVLVAISASNFMNTTTEKKTVENAAQILISTTIAPGMFKIDLEPLAPRITSKKIVHLKETTSNSVETSKPEIKVYCRRPKQVKLVDVPSSSSLVNDRLSRLSSGTVRFRNDQVAKIIGYGDYQLGNKNTCFIQNLEGVDILSGSRDTNLYTISLDDMLNTSLICLLSKSLKSKSWLWHRRLSHLNFDTLNKLAKDSLARGPGLQVMTPATSSLGLIPNIIPQQPLAAAPRGVDIADLLVSTSIDQDAPSSSITSSQDQEHSLIISQGVEESPKTPLFHDDPLHELLHEDSTSQGSSSNVRPSHTPFELIGRWTKDHPIANVIGDPSRSVSTRNQLKTDAMWCYFDAFLTSIEPKNFKQAMTEPS</sequence>
<comment type="caution">
    <text evidence="2">The sequence shown here is derived from an EMBL/GenBank/DDBJ whole genome shotgun (WGS) entry which is preliminary data.</text>
</comment>
<dbReference type="InterPro" id="IPR025724">
    <property type="entry name" value="GAG-pre-integrase_dom"/>
</dbReference>
<proteinExistence type="predicted"/>
<protein>
    <submittedName>
        <fullName evidence="2">Integrase, catalytic region, zinc finger, CCHC-type containing protein</fullName>
    </submittedName>
</protein>